<dbReference type="PRINTS" id="PR00455">
    <property type="entry name" value="HTHTETR"/>
</dbReference>
<feature type="DNA-binding region" description="H-T-H motif" evidence="2">
    <location>
        <begin position="41"/>
        <end position="60"/>
    </location>
</feature>
<name>A0A1Q2HNK9_9BACT</name>
<feature type="domain" description="HTH tetR-type" evidence="3">
    <location>
        <begin position="18"/>
        <end position="78"/>
    </location>
</feature>
<dbReference type="EMBL" id="CP019633">
    <property type="protein sequence ID" value="AQQ08911.1"/>
    <property type="molecule type" value="Genomic_DNA"/>
</dbReference>
<gene>
    <name evidence="4" type="primary">ethR</name>
    <name evidence="4" type="ORF">L21SP3_00704</name>
</gene>
<evidence type="ECO:0000256" key="1">
    <source>
        <dbReference type="ARBA" id="ARBA00023125"/>
    </source>
</evidence>
<dbReference type="STRING" id="1940790.L21SP3_00704"/>
<dbReference type="InterPro" id="IPR001647">
    <property type="entry name" value="HTH_TetR"/>
</dbReference>
<dbReference type="GO" id="GO:0003700">
    <property type="term" value="F:DNA-binding transcription factor activity"/>
    <property type="evidence" value="ECO:0007669"/>
    <property type="project" value="TreeGrafter"/>
</dbReference>
<dbReference type="Proteomes" id="UP000188273">
    <property type="component" value="Chromosome"/>
</dbReference>
<proteinExistence type="predicted"/>
<dbReference type="RefSeq" id="WP_077539377.1">
    <property type="nucleotide sequence ID" value="NZ_CP019633.1"/>
</dbReference>
<dbReference type="Gene3D" id="1.10.357.10">
    <property type="entry name" value="Tetracycline Repressor, domain 2"/>
    <property type="match status" value="1"/>
</dbReference>
<dbReference type="InterPro" id="IPR009057">
    <property type="entry name" value="Homeodomain-like_sf"/>
</dbReference>
<evidence type="ECO:0000256" key="2">
    <source>
        <dbReference type="PROSITE-ProRule" id="PRU00335"/>
    </source>
</evidence>
<dbReference type="AlphaFoldDB" id="A0A1Q2HNK9"/>
<dbReference type="InterPro" id="IPR041483">
    <property type="entry name" value="TetR_C_34"/>
</dbReference>
<dbReference type="SUPFAM" id="SSF46689">
    <property type="entry name" value="Homeodomain-like"/>
    <property type="match status" value="1"/>
</dbReference>
<reference evidence="5" key="1">
    <citation type="submission" date="2017-02" db="EMBL/GenBank/DDBJ databases">
        <title>Comparative genomics and description of representatives of a novel lineage of planctomycetes thriving in anoxic sediments.</title>
        <authorList>
            <person name="Spring S."/>
            <person name="Bunk B."/>
            <person name="Sproer C."/>
            <person name="Klenk H.-P."/>
        </authorList>
    </citation>
    <scope>NUCLEOTIDE SEQUENCE [LARGE SCALE GENOMIC DNA]</scope>
    <source>
        <strain evidence="5">L21-RPul-D3</strain>
    </source>
</reference>
<evidence type="ECO:0000259" key="3">
    <source>
        <dbReference type="PROSITE" id="PS50977"/>
    </source>
</evidence>
<dbReference type="PANTHER" id="PTHR30055">
    <property type="entry name" value="HTH-TYPE TRANSCRIPTIONAL REGULATOR RUTR"/>
    <property type="match status" value="1"/>
</dbReference>
<evidence type="ECO:0000313" key="5">
    <source>
        <dbReference type="Proteomes" id="UP000188273"/>
    </source>
</evidence>
<protein>
    <submittedName>
        <fullName evidence="4">HTH-type transcriptional regulator EthR</fullName>
    </submittedName>
</protein>
<dbReference type="GO" id="GO:0000976">
    <property type="term" value="F:transcription cis-regulatory region binding"/>
    <property type="evidence" value="ECO:0007669"/>
    <property type="project" value="TreeGrafter"/>
</dbReference>
<dbReference type="Pfam" id="PF00440">
    <property type="entry name" value="TetR_N"/>
    <property type="match status" value="1"/>
</dbReference>
<keyword evidence="5" id="KW-1185">Reference proteome</keyword>
<dbReference type="KEGG" id="pbu:L21SP3_00704"/>
<sequence>MSTPRENWVRARTPEQKEFRTDEILQSADKIFQEKDFEEISLNDIARGAEISKPNIYRYFLTKEDIFLRLVIKYFDLMLDYQNKKLSSVKKGNVKSFASAWAKNTLDCDRFLRLVTRLGASLERYSSEKGLFNYKSRLFPLIEKGAEIIQKHFPQLSVKECQMFIYYHYGMSAGLMSLIKPSANLQKTMAMPEFKDFKLDGEKIYADSIYYLLDGLINKS</sequence>
<dbReference type="Pfam" id="PF17929">
    <property type="entry name" value="TetR_C_34"/>
    <property type="match status" value="1"/>
</dbReference>
<dbReference type="PANTHER" id="PTHR30055:SF178">
    <property type="entry name" value="POSSIBLE TRANSCRIPTIONAL REGULATORY PROTEIN"/>
    <property type="match status" value="1"/>
</dbReference>
<evidence type="ECO:0000313" key="4">
    <source>
        <dbReference type="EMBL" id="AQQ08911.1"/>
    </source>
</evidence>
<organism evidence="4 5">
    <name type="scientific">Sedimentisphaera cyanobacteriorum</name>
    <dbReference type="NCBI Taxonomy" id="1940790"/>
    <lineage>
        <taxon>Bacteria</taxon>
        <taxon>Pseudomonadati</taxon>
        <taxon>Planctomycetota</taxon>
        <taxon>Phycisphaerae</taxon>
        <taxon>Sedimentisphaerales</taxon>
        <taxon>Sedimentisphaeraceae</taxon>
        <taxon>Sedimentisphaera</taxon>
    </lineage>
</organism>
<dbReference type="InterPro" id="IPR050109">
    <property type="entry name" value="HTH-type_TetR-like_transc_reg"/>
</dbReference>
<dbReference type="OrthoDB" id="9812993at2"/>
<keyword evidence="1 2" id="KW-0238">DNA-binding</keyword>
<accession>A0A1Q2HNK9</accession>
<dbReference type="PROSITE" id="PS50977">
    <property type="entry name" value="HTH_TETR_2"/>
    <property type="match status" value="1"/>
</dbReference>